<dbReference type="AlphaFoldDB" id="A0A645ECR8"/>
<gene>
    <name evidence="1" type="ORF">SDC9_146332</name>
</gene>
<name>A0A645ECR8_9ZZZZ</name>
<comment type="caution">
    <text evidence="1">The sequence shown here is derived from an EMBL/GenBank/DDBJ whole genome shotgun (WGS) entry which is preliminary data.</text>
</comment>
<sequence>MRAAHDIAHKVCLVLHKHQPLAAKGLQRAIHIVLRQLLVCAAIEENAVLTVVVHLNNGVAGDAGGTLRQREIHPVFIQLVIEHIPVATDQPRVPDLRACARRRDGLVKPLAAAMGFEGQAGLGLAGLHKRVHAIHLVQIQGTEVENVSQVRLPPYDDSCFLC</sequence>
<dbReference type="EMBL" id="VSSQ01045256">
    <property type="protein sequence ID" value="MPM99141.1"/>
    <property type="molecule type" value="Genomic_DNA"/>
</dbReference>
<organism evidence="1">
    <name type="scientific">bioreactor metagenome</name>
    <dbReference type="NCBI Taxonomy" id="1076179"/>
    <lineage>
        <taxon>unclassified sequences</taxon>
        <taxon>metagenomes</taxon>
        <taxon>ecological metagenomes</taxon>
    </lineage>
</organism>
<proteinExistence type="predicted"/>
<accession>A0A645ECR8</accession>
<reference evidence="1" key="1">
    <citation type="submission" date="2019-08" db="EMBL/GenBank/DDBJ databases">
        <authorList>
            <person name="Kucharzyk K."/>
            <person name="Murdoch R.W."/>
            <person name="Higgins S."/>
            <person name="Loffler F."/>
        </authorList>
    </citation>
    <scope>NUCLEOTIDE SEQUENCE</scope>
</reference>
<evidence type="ECO:0000313" key="1">
    <source>
        <dbReference type="EMBL" id="MPM99141.1"/>
    </source>
</evidence>
<protein>
    <submittedName>
        <fullName evidence="1">Uncharacterized protein</fullName>
    </submittedName>
</protein>